<keyword evidence="5" id="KW-1185">Reference proteome</keyword>
<dbReference type="Gene3D" id="2.60.40.150">
    <property type="entry name" value="C2 domain"/>
    <property type="match status" value="1"/>
</dbReference>
<sequence length="845" mass="92737">MFGRKKEVKAKQSKSRGSSLAQYGLFDIPDIDNLNSDGGCVGDDDDDDEALEAELLALTGGSKPKPPARPHRAAPLPPDQLDKLVAESLRDEDSGDDESVDENDPELLAELGELQGGSPELEPEPEDKSAIEGAFNPLENILSERLKLYVQAESNAKSAGDTSKARRFNRGIKTLNELLSTIKRGGTIDEADIPPPVSVNVQKPAPPPAPVQTQPSDPEPSPPVYSPSTPPPIPDRPSIHPMEEPVPEGPAPMEPTKTGEESKPSCDPEVLTALVERQNAYKKAAVMMKRSGDNTTALNYIKIVKQFDLVIQGAKDGQPIDLSEMPDPPNIASSASTGNSEPSVQLNETQKSSDVDAKSSDAPQITITEETPAPVSESAPSTPLEALEQRLAVYVKSEEQAKEENNSSKARRMGRIVKQYKDAIKAHKAGRSIPYDELPTPPGFPPIPGAPPPADTQGDSSKIPAPREPSRSPSPSPRPSPQPSPVPPKRSSEDAGPSEPMPKVNVRKAPGSRQEKQLAILLERQAQFKQAAIEAKKNGDLEVAKEHLRNIKGLQPLIEASNCGLPIDMSTVPLPPNAKEEIEAGFDIVSVAESLTGSDIEIFQKLQEDLKEQMKMCMRTRDHYKAVGDVGSANKFEQLALHSKKDLDVVRACEKRDTLPKFHYENRTFTILQCNTDLMDNDLEVTIVQGTNFNVAKPKDVDTYVKLEFPWPTEEPVRKKTAVIYDTNSPKYDAVFTFPIQRNVRACQRVFKRHALKCEVYSRGCEWFSCCRSFLFGLAGTDTLIGTAMVKLQPLEDKCTLHEAYDLMNGRKTVGGKLEVKIRIRNPIVNKHLEQVQEKWLVIHE</sequence>
<feature type="region of interest" description="Disordered" evidence="2">
    <location>
        <begin position="57"/>
        <end position="132"/>
    </location>
</feature>
<feature type="compositionally biased region" description="Pro residues" evidence="2">
    <location>
        <begin position="217"/>
        <end position="235"/>
    </location>
</feature>
<feature type="compositionally biased region" description="Basic and acidic residues" evidence="2">
    <location>
        <begin position="397"/>
        <end position="406"/>
    </location>
</feature>
<dbReference type="InterPro" id="IPR039725">
    <property type="entry name" value="CC2D1A/B"/>
</dbReference>
<dbReference type="KEGG" id="btab:109032167"/>
<feature type="region of interest" description="Disordered" evidence="2">
    <location>
        <begin position="1"/>
        <end position="21"/>
    </location>
</feature>
<feature type="compositionally biased region" description="Basic and acidic residues" evidence="2">
    <location>
        <begin position="80"/>
        <end position="92"/>
    </location>
</feature>
<dbReference type="InterPro" id="IPR000008">
    <property type="entry name" value="C2_dom"/>
</dbReference>
<dbReference type="SMART" id="SM00685">
    <property type="entry name" value="DM14"/>
    <property type="match status" value="4"/>
</dbReference>
<dbReference type="InterPro" id="IPR006608">
    <property type="entry name" value="CC2D1A/B_DM14"/>
</dbReference>
<feature type="region of interest" description="Disordered" evidence="2">
    <location>
        <begin position="153"/>
        <end position="173"/>
    </location>
</feature>
<feature type="domain" description="C2" evidence="3">
    <location>
        <begin position="663"/>
        <end position="805"/>
    </location>
</feature>
<reference evidence="4" key="1">
    <citation type="submission" date="2021-12" db="EMBL/GenBank/DDBJ databases">
        <authorList>
            <person name="King R."/>
        </authorList>
    </citation>
    <scope>NUCLEOTIDE SEQUENCE</scope>
</reference>
<evidence type="ECO:0000313" key="5">
    <source>
        <dbReference type="Proteomes" id="UP001152759"/>
    </source>
</evidence>
<dbReference type="Pfam" id="PF00168">
    <property type="entry name" value="C2"/>
    <property type="match status" value="1"/>
</dbReference>
<dbReference type="EMBL" id="OU963862">
    <property type="protein sequence ID" value="CAH0380569.1"/>
    <property type="molecule type" value="Genomic_DNA"/>
</dbReference>
<dbReference type="PROSITE" id="PS50004">
    <property type="entry name" value="C2"/>
    <property type="match status" value="1"/>
</dbReference>
<feature type="region of interest" description="Disordered" evidence="2">
    <location>
        <begin position="422"/>
        <end position="512"/>
    </location>
</feature>
<name>A0A9P0EVL2_BEMTA</name>
<dbReference type="AlphaFoldDB" id="A0A9P0EVL2"/>
<protein>
    <recommendedName>
        <fullName evidence="3">C2 domain-containing protein</fullName>
    </recommendedName>
</protein>
<dbReference type="SUPFAM" id="SSF49562">
    <property type="entry name" value="C2 domain (Calcium/lipid-binding domain, CaLB)"/>
    <property type="match status" value="1"/>
</dbReference>
<evidence type="ECO:0000256" key="1">
    <source>
        <dbReference type="ARBA" id="ARBA00010672"/>
    </source>
</evidence>
<dbReference type="PANTHER" id="PTHR13076:SF9">
    <property type="entry name" value="COILED-COIL AND C2 DOMAIN-CONTAINING PROTEIN 1-LIKE"/>
    <property type="match status" value="1"/>
</dbReference>
<feature type="compositionally biased region" description="Basic residues" evidence="2">
    <location>
        <begin position="1"/>
        <end position="14"/>
    </location>
</feature>
<proteinExistence type="inferred from homology"/>
<dbReference type="Pfam" id="PF21528">
    <property type="entry name" value="CC2D1A-B_DM14"/>
    <property type="match status" value="4"/>
</dbReference>
<evidence type="ECO:0000313" key="4">
    <source>
        <dbReference type="EMBL" id="CAH0380569.1"/>
    </source>
</evidence>
<accession>A0A9P0EVL2</accession>
<feature type="compositionally biased region" description="Acidic residues" evidence="2">
    <location>
        <begin position="93"/>
        <end position="107"/>
    </location>
</feature>
<dbReference type="SMART" id="SM00239">
    <property type="entry name" value="C2"/>
    <property type="match status" value="1"/>
</dbReference>
<dbReference type="GO" id="GO:0001227">
    <property type="term" value="F:DNA-binding transcription repressor activity, RNA polymerase II-specific"/>
    <property type="evidence" value="ECO:0007669"/>
    <property type="project" value="InterPro"/>
</dbReference>
<feature type="region of interest" description="Disordered" evidence="2">
    <location>
        <begin position="397"/>
        <end position="416"/>
    </location>
</feature>
<organism evidence="4 5">
    <name type="scientific">Bemisia tabaci</name>
    <name type="common">Sweetpotato whitefly</name>
    <name type="synonym">Aleurodes tabaci</name>
    <dbReference type="NCBI Taxonomy" id="7038"/>
    <lineage>
        <taxon>Eukaryota</taxon>
        <taxon>Metazoa</taxon>
        <taxon>Ecdysozoa</taxon>
        <taxon>Arthropoda</taxon>
        <taxon>Hexapoda</taxon>
        <taxon>Insecta</taxon>
        <taxon>Pterygota</taxon>
        <taxon>Neoptera</taxon>
        <taxon>Paraneoptera</taxon>
        <taxon>Hemiptera</taxon>
        <taxon>Sternorrhyncha</taxon>
        <taxon>Aleyrodoidea</taxon>
        <taxon>Aleyrodidae</taxon>
        <taxon>Aleyrodinae</taxon>
        <taxon>Bemisia</taxon>
    </lineage>
</organism>
<dbReference type="InterPro" id="IPR035892">
    <property type="entry name" value="C2_domain_sf"/>
</dbReference>
<dbReference type="PANTHER" id="PTHR13076">
    <property type="entry name" value="COILED-COIL AND C2 DOMAIN-CONTAINING PROTEIN 1-LIKE"/>
    <property type="match status" value="1"/>
</dbReference>
<feature type="compositionally biased region" description="Pro residues" evidence="2">
    <location>
        <begin position="439"/>
        <end position="454"/>
    </location>
</feature>
<feature type="region of interest" description="Disordered" evidence="2">
    <location>
        <begin position="185"/>
        <end position="267"/>
    </location>
</feature>
<feature type="region of interest" description="Disordered" evidence="2">
    <location>
        <begin position="317"/>
        <end position="387"/>
    </location>
</feature>
<evidence type="ECO:0000256" key="2">
    <source>
        <dbReference type="SAM" id="MobiDB-lite"/>
    </source>
</evidence>
<gene>
    <name evidence="4" type="ORF">BEMITA_LOCUS311</name>
</gene>
<comment type="similarity">
    <text evidence="1">Belongs to the CC2D1 family.</text>
</comment>
<feature type="compositionally biased region" description="Polar residues" evidence="2">
    <location>
        <begin position="331"/>
        <end position="350"/>
    </location>
</feature>
<feature type="compositionally biased region" description="Low complexity" evidence="2">
    <location>
        <begin position="108"/>
        <end position="117"/>
    </location>
</feature>
<feature type="compositionally biased region" description="Pro residues" evidence="2">
    <location>
        <begin position="472"/>
        <end position="488"/>
    </location>
</feature>
<feature type="compositionally biased region" description="Basic and acidic residues" evidence="2">
    <location>
        <begin position="257"/>
        <end position="266"/>
    </location>
</feature>
<dbReference type="Proteomes" id="UP001152759">
    <property type="component" value="Chromosome 1"/>
</dbReference>
<evidence type="ECO:0000259" key="3">
    <source>
        <dbReference type="PROSITE" id="PS50004"/>
    </source>
</evidence>